<protein>
    <submittedName>
        <fullName evidence="4">Acylpyruvate hydrolase</fullName>
    </submittedName>
</protein>
<dbReference type="EMBL" id="JBBJCI010000374">
    <property type="protein sequence ID" value="KAK7231786.1"/>
    <property type="molecule type" value="Genomic_DNA"/>
</dbReference>
<name>A0ABR1FJ27_AURAN</name>
<feature type="domain" description="Fumarylacetoacetase-like C-terminal" evidence="3">
    <location>
        <begin position="32"/>
        <end position="237"/>
    </location>
</feature>
<proteinExistence type="inferred from homology"/>
<keyword evidence="5" id="KW-1185">Reference proteome</keyword>
<gene>
    <name evidence="4" type="ORF">SO694_00089087</name>
</gene>
<dbReference type="GO" id="GO:0016787">
    <property type="term" value="F:hydrolase activity"/>
    <property type="evidence" value="ECO:0007669"/>
    <property type="project" value="UniProtKB-KW"/>
</dbReference>
<keyword evidence="4" id="KW-0378">Hydrolase</keyword>
<dbReference type="SUPFAM" id="SSF56529">
    <property type="entry name" value="FAH"/>
    <property type="match status" value="1"/>
</dbReference>
<organism evidence="4 5">
    <name type="scientific">Aureococcus anophagefferens</name>
    <name type="common">Harmful bloom alga</name>
    <dbReference type="NCBI Taxonomy" id="44056"/>
    <lineage>
        <taxon>Eukaryota</taxon>
        <taxon>Sar</taxon>
        <taxon>Stramenopiles</taxon>
        <taxon>Ochrophyta</taxon>
        <taxon>Pelagophyceae</taxon>
        <taxon>Pelagomonadales</taxon>
        <taxon>Pelagomonadaceae</taxon>
        <taxon>Aureococcus</taxon>
    </lineage>
</organism>
<dbReference type="InterPro" id="IPR011234">
    <property type="entry name" value="Fumarylacetoacetase-like_C"/>
</dbReference>
<evidence type="ECO:0000313" key="5">
    <source>
        <dbReference type="Proteomes" id="UP001363151"/>
    </source>
</evidence>
<dbReference type="PANTHER" id="PTHR11820">
    <property type="entry name" value="ACYLPYRUVASE"/>
    <property type="match status" value="1"/>
</dbReference>
<accession>A0ABR1FJ27</accession>
<comment type="caution">
    <text evidence="4">The sequence shown here is derived from an EMBL/GenBank/DDBJ whole genome shotgun (WGS) entry which is preliminary data.</text>
</comment>
<comment type="similarity">
    <text evidence="1">Belongs to the FAH family.</text>
</comment>
<dbReference type="Pfam" id="PF01557">
    <property type="entry name" value="FAA_hydrolase"/>
    <property type="match status" value="1"/>
</dbReference>
<dbReference type="Proteomes" id="UP001363151">
    <property type="component" value="Unassembled WGS sequence"/>
</dbReference>
<keyword evidence="2" id="KW-0479">Metal-binding</keyword>
<dbReference type="PANTHER" id="PTHR11820:SF7">
    <property type="entry name" value="ACYLPYRUVASE FAHD1, MITOCHONDRIAL"/>
    <property type="match status" value="1"/>
</dbReference>
<evidence type="ECO:0000313" key="4">
    <source>
        <dbReference type="EMBL" id="KAK7231786.1"/>
    </source>
</evidence>
<dbReference type="Gene3D" id="3.90.850.10">
    <property type="entry name" value="Fumarylacetoacetase-like, C-terminal domain"/>
    <property type="match status" value="1"/>
</dbReference>
<reference evidence="4 5" key="1">
    <citation type="submission" date="2024-03" db="EMBL/GenBank/DDBJ databases">
        <title>Aureococcus anophagefferens CCMP1851 and Kratosvirus quantuckense: Draft genome of a second virus-susceptible host strain in the model system.</title>
        <authorList>
            <person name="Chase E."/>
            <person name="Truchon A.R."/>
            <person name="Schepens W."/>
            <person name="Wilhelm S.W."/>
        </authorList>
    </citation>
    <scope>NUCLEOTIDE SEQUENCE [LARGE SCALE GENOMIC DNA]</scope>
    <source>
        <strain evidence="4 5">CCMP1851</strain>
    </source>
</reference>
<evidence type="ECO:0000256" key="1">
    <source>
        <dbReference type="ARBA" id="ARBA00010211"/>
    </source>
</evidence>
<evidence type="ECO:0000256" key="2">
    <source>
        <dbReference type="ARBA" id="ARBA00022723"/>
    </source>
</evidence>
<sequence>MASQLNHFILQPALPATLSVVGEQLAFAVRRVYCVGRNYHDHAVEMEAKQKDLGISAGDQVRDPPFFFQKPGLGAIVDASHPKAVARYPPKTRQLEFELELVVALKSGGRRIPAADALSHVYGSALGVDLTRRDLQHKAKADRRPWDAAKGFDDSAPVGALTPGYVPEGGVGLELTVGGEVKQACTVGQMIYGVADIIHHLSHEVELCPGDVIFTGTPAGVGPLQVGDEVTCTATDGTLQPCTFTVAAPL</sequence>
<evidence type="ECO:0000259" key="3">
    <source>
        <dbReference type="Pfam" id="PF01557"/>
    </source>
</evidence>
<dbReference type="InterPro" id="IPR036663">
    <property type="entry name" value="Fumarylacetoacetase_C_sf"/>
</dbReference>